<evidence type="ECO:0000259" key="1">
    <source>
        <dbReference type="Pfam" id="PF04230"/>
    </source>
</evidence>
<accession>A0A261R5L5</accession>
<keyword evidence="3" id="KW-1185">Reference proteome</keyword>
<feature type="domain" description="Polysaccharide pyruvyl transferase" evidence="1">
    <location>
        <begin position="49"/>
        <end position="267"/>
    </location>
</feature>
<organism evidence="2 3">
    <name type="scientific">Bordetella genomosp. 9</name>
    <dbReference type="NCBI Taxonomy" id="1416803"/>
    <lineage>
        <taxon>Bacteria</taxon>
        <taxon>Pseudomonadati</taxon>
        <taxon>Pseudomonadota</taxon>
        <taxon>Betaproteobacteria</taxon>
        <taxon>Burkholderiales</taxon>
        <taxon>Alcaligenaceae</taxon>
        <taxon>Bordetella</taxon>
    </lineage>
</organism>
<dbReference type="InterPro" id="IPR007345">
    <property type="entry name" value="Polysacch_pyruvyl_Trfase"/>
</dbReference>
<gene>
    <name evidence="2" type="ORF">CAL26_22615</name>
</gene>
<dbReference type="Proteomes" id="UP000216857">
    <property type="component" value="Unassembled WGS sequence"/>
</dbReference>
<dbReference type="AlphaFoldDB" id="A0A261R5L5"/>
<reference evidence="2" key="1">
    <citation type="submission" date="2017-05" db="EMBL/GenBank/DDBJ databases">
        <title>Complete and WGS of Bordetella genogroups.</title>
        <authorList>
            <person name="Spilker T."/>
            <person name="Lipuma J."/>
        </authorList>
    </citation>
    <scope>NUCLEOTIDE SEQUENCE</scope>
    <source>
        <strain evidence="2">AU21707</strain>
    </source>
</reference>
<protein>
    <recommendedName>
        <fullName evidence="1">Polysaccharide pyruvyl transferase domain-containing protein</fullName>
    </recommendedName>
</protein>
<dbReference type="EMBL" id="NEVJ01000003">
    <property type="protein sequence ID" value="OZI20326.1"/>
    <property type="molecule type" value="Genomic_DNA"/>
</dbReference>
<proteinExistence type="predicted"/>
<comment type="caution">
    <text evidence="2">The sequence shown here is derived from an EMBL/GenBank/DDBJ whole genome shotgun (WGS) entry which is preliminary data.</text>
</comment>
<sequence>MKWVHCPFEIHDRRPGARLTPAAPLNAQQMKYGYLEFRYGNDANRTSVNIGDNIQSLATRALFGRLGIAPEDMVGIDRDALRDYAGEPVRLIMNGCFHDGCFPLPPQVEPVFFGFNAETESVVTRNRELLLRHQPIGCRDAVTRRMLEKHGIAAFVTGCVTMTLPRRDAAPADGVPVIAYGSGPGALPAVVLQAMPKPMLESARLIYQREPISCTPLADGDVARMEGLAARYLDFYRRHARLVVTPLLHVASPCLGMGVPVVLIRRDRNARFTAIDRLTPLYTPEDARRIDWDAGALELEELKGAMTSSAGALLAGRSPDPRALAVLAQAFDQDPILEPAPRSFKRRLRDLLRGGRLMPA</sequence>
<evidence type="ECO:0000313" key="2">
    <source>
        <dbReference type="EMBL" id="OZI20326.1"/>
    </source>
</evidence>
<evidence type="ECO:0000313" key="3">
    <source>
        <dbReference type="Proteomes" id="UP000216857"/>
    </source>
</evidence>
<name>A0A261R5L5_9BORD</name>
<dbReference type="Pfam" id="PF04230">
    <property type="entry name" value="PS_pyruv_trans"/>
    <property type="match status" value="1"/>
</dbReference>